<comment type="caution">
    <text evidence="2">The sequence shown here is derived from an EMBL/GenBank/DDBJ whole genome shotgun (WGS) entry which is preliminary data.</text>
</comment>
<dbReference type="Proteomes" id="UP001501425">
    <property type="component" value="Unassembled WGS sequence"/>
</dbReference>
<proteinExistence type="predicted"/>
<sequence length="95" mass="9949">MSAFGGLLAIGFAGVVAEWYSWPLSVVTTTGFVAGGMGIALYQSPLLPVPHTGELAVGAAVAIGLVSLGWWCRESSVRRWISTHQDAIVLFGVLC</sequence>
<keyword evidence="1" id="KW-0812">Transmembrane</keyword>
<name>A0AAV3STQ8_9EURY</name>
<keyword evidence="1" id="KW-1133">Transmembrane helix</keyword>
<protein>
    <submittedName>
        <fullName evidence="2">Uncharacterized protein</fullName>
    </submittedName>
</protein>
<feature type="transmembrane region" description="Helical" evidence="1">
    <location>
        <begin position="55"/>
        <end position="72"/>
    </location>
</feature>
<reference evidence="2" key="1">
    <citation type="journal article" date="2014" name="Int. J. Syst. Evol. Microbiol.">
        <title>Complete genome sequence of Corynebacterium casei LMG S-19264T (=DSM 44701T), isolated from a smear-ripened cheese.</title>
        <authorList>
            <consortium name="US DOE Joint Genome Institute (JGI-PGF)"/>
            <person name="Walter F."/>
            <person name="Albersmeier A."/>
            <person name="Kalinowski J."/>
            <person name="Ruckert C."/>
        </authorList>
    </citation>
    <scope>NUCLEOTIDE SEQUENCE</scope>
    <source>
        <strain evidence="2">JCM 14265</strain>
    </source>
</reference>
<evidence type="ECO:0000313" key="2">
    <source>
        <dbReference type="EMBL" id="GAA0545445.1"/>
    </source>
</evidence>
<evidence type="ECO:0000313" key="3">
    <source>
        <dbReference type="Proteomes" id="UP001501425"/>
    </source>
</evidence>
<organism evidence="2 3">
    <name type="scientific">Halorubrum ejinorense</name>
    <dbReference type="NCBI Taxonomy" id="425309"/>
    <lineage>
        <taxon>Archaea</taxon>
        <taxon>Methanobacteriati</taxon>
        <taxon>Methanobacteriota</taxon>
        <taxon>Stenosarchaea group</taxon>
        <taxon>Halobacteria</taxon>
        <taxon>Halobacteriales</taxon>
        <taxon>Haloferacaceae</taxon>
        <taxon>Halorubrum</taxon>
    </lineage>
</organism>
<keyword evidence="1" id="KW-0472">Membrane</keyword>
<reference evidence="2" key="2">
    <citation type="submission" date="2023-12" db="EMBL/GenBank/DDBJ databases">
        <authorList>
            <person name="Sun Q."/>
            <person name="Inoue M."/>
        </authorList>
    </citation>
    <scope>NUCLEOTIDE SEQUENCE</scope>
    <source>
        <strain evidence="2">JCM 14265</strain>
    </source>
</reference>
<dbReference type="EMBL" id="BAAADQ010000012">
    <property type="protein sequence ID" value="GAA0545445.1"/>
    <property type="molecule type" value="Genomic_DNA"/>
</dbReference>
<dbReference type="AlphaFoldDB" id="A0AAV3STQ8"/>
<gene>
    <name evidence="2" type="ORF">GCM10008994_20420</name>
</gene>
<accession>A0AAV3STQ8</accession>
<evidence type="ECO:0000256" key="1">
    <source>
        <dbReference type="SAM" id="Phobius"/>
    </source>
</evidence>